<dbReference type="FunFam" id="3.40.50.880:FF:000004">
    <property type="entry name" value="Homoserine O-succinyltransferase"/>
    <property type="match status" value="1"/>
</dbReference>
<dbReference type="PANTHER" id="PTHR20919">
    <property type="entry name" value="HOMOSERINE O-SUCCINYLTRANSFERASE"/>
    <property type="match status" value="1"/>
</dbReference>
<feature type="binding site" evidence="8">
    <location>
        <position position="249"/>
    </location>
    <ligand>
        <name>substrate</name>
    </ligand>
</feature>
<keyword evidence="3 8" id="KW-0028">Amino-acid biosynthesis</keyword>
<dbReference type="HAMAP" id="MF_00295">
    <property type="entry name" value="MetA_acyltransf"/>
    <property type="match status" value="1"/>
</dbReference>
<dbReference type="EC" id="2.3.1.31" evidence="8"/>
<dbReference type="Proteomes" id="UP000440004">
    <property type="component" value="Unassembled WGS sequence"/>
</dbReference>
<dbReference type="InterPro" id="IPR005697">
    <property type="entry name" value="HST_MetA"/>
</dbReference>
<feature type="binding site" evidence="8">
    <location>
        <position position="192"/>
    </location>
    <ligand>
        <name>substrate</name>
    </ligand>
</feature>
<evidence type="ECO:0000256" key="9">
    <source>
        <dbReference type="PIRSR" id="PIRSR000450-1"/>
    </source>
</evidence>
<dbReference type="EMBL" id="WHNX01000042">
    <property type="protein sequence ID" value="MPW27138.1"/>
    <property type="molecule type" value="Genomic_DNA"/>
</dbReference>
<comment type="caution">
    <text evidence="10">The sequence shown here is derived from an EMBL/GenBank/DDBJ whole genome shotgun (WGS) entry which is preliminary data.</text>
</comment>
<evidence type="ECO:0000256" key="4">
    <source>
        <dbReference type="ARBA" id="ARBA00022679"/>
    </source>
</evidence>
<comment type="caution">
    <text evidence="8">Lacks conserved residue(s) required for the propagation of feature annotation.</text>
</comment>
<reference evidence="10 11" key="1">
    <citation type="submission" date="2019-10" db="EMBL/GenBank/DDBJ databases">
        <title>Alkalibaculum tamaniensis sp.nov., a new alkaliphilic acetogen, isolated on methoxylated aromatics from a mud volcano.</title>
        <authorList>
            <person name="Khomyakova M.A."/>
            <person name="Merkel A.Y."/>
            <person name="Bonch-Osmolovskaya E.A."/>
            <person name="Slobodkin A.I."/>
        </authorList>
    </citation>
    <scope>NUCLEOTIDE SEQUENCE [LARGE SCALE GENOMIC DNA]</scope>
    <source>
        <strain evidence="10 11">M08DMB</strain>
    </source>
</reference>
<dbReference type="Gene3D" id="3.40.50.880">
    <property type="match status" value="1"/>
</dbReference>
<dbReference type="Pfam" id="PF04204">
    <property type="entry name" value="HTS"/>
    <property type="match status" value="1"/>
</dbReference>
<evidence type="ECO:0000256" key="6">
    <source>
        <dbReference type="ARBA" id="ARBA00023315"/>
    </source>
</evidence>
<dbReference type="SUPFAM" id="SSF52317">
    <property type="entry name" value="Class I glutamine amidotransferase-like"/>
    <property type="match status" value="1"/>
</dbReference>
<evidence type="ECO:0000256" key="1">
    <source>
        <dbReference type="ARBA" id="ARBA00004496"/>
    </source>
</evidence>
<evidence type="ECO:0000256" key="2">
    <source>
        <dbReference type="ARBA" id="ARBA00022490"/>
    </source>
</evidence>
<dbReference type="UniPathway" id="UPA00051">
    <property type="reaction ID" value="UER00074"/>
</dbReference>
<keyword evidence="2 8" id="KW-0963">Cytoplasm</keyword>
<gene>
    <name evidence="10" type="primary">metA</name>
    <name evidence="8" type="synonym">metAA</name>
    <name evidence="10" type="ORF">GC105_15265</name>
</gene>
<evidence type="ECO:0000313" key="10">
    <source>
        <dbReference type="EMBL" id="MPW27138.1"/>
    </source>
</evidence>
<feature type="active site" description="Acyl-thioester intermediate" evidence="8 9">
    <location>
        <position position="142"/>
    </location>
</feature>
<keyword evidence="6 8" id="KW-0012">Acyltransferase</keyword>
<dbReference type="GO" id="GO:0004414">
    <property type="term" value="F:homoserine O-acetyltransferase activity"/>
    <property type="evidence" value="ECO:0007669"/>
    <property type="project" value="UniProtKB-EC"/>
</dbReference>
<accession>A0A6A7KC89</accession>
<dbReference type="AlphaFoldDB" id="A0A6A7KC89"/>
<dbReference type="RefSeq" id="WP_152806568.1">
    <property type="nucleotide sequence ID" value="NZ_WHNX01000042.1"/>
</dbReference>
<name>A0A6A7KC89_9FIRM</name>
<comment type="pathway">
    <text evidence="8">Amino-acid biosynthesis; L-methionine biosynthesis via de novo pathway; O-acetyl-L-homoserine from L-homoserine: step 1/1.</text>
</comment>
<keyword evidence="11" id="KW-1185">Reference proteome</keyword>
<feature type="active site" description="Proton acceptor" evidence="8">
    <location>
        <position position="235"/>
    </location>
</feature>
<dbReference type="InterPro" id="IPR033752">
    <property type="entry name" value="MetA_family"/>
</dbReference>
<dbReference type="CDD" id="cd03131">
    <property type="entry name" value="GATase1_HTS"/>
    <property type="match status" value="1"/>
</dbReference>
<keyword evidence="5 8" id="KW-0486">Methionine biosynthesis</keyword>
<protein>
    <recommendedName>
        <fullName evidence="8">Homoserine O-acetyltransferase</fullName>
        <shortName evidence="8">HAT</shortName>
        <ecNumber evidence="8">2.3.1.31</ecNumber>
    </recommendedName>
    <alternativeName>
        <fullName evidence="8">Homoserine transacetylase</fullName>
        <shortName evidence="8">HTA</shortName>
    </alternativeName>
</protein>
<dbReference type="NCBIfam" id="TIGR01001">
    <property type="entry name" value="metA"/>
    <property type="match status" value="1"/>
</dbReference>
<dbReference type="InterPro" id="IPR029062">
    <property type="entry name" value="Class_I_gatase-like"/>
</dbReference>
<comment type="catalytic activity">
    <reaction evidence="7 8">
        <text>L-homoserine + acetyl-CoA = O-acetyl-L-homoserine + CoA</text>
        <dbReference type="Rhea" id="RHEA:13701"/>
        <dbReference type="ChEBI" id="CHEBI:57287"/>
        <dbReference type="ChEBI" id="CHEBI:57288"/>
        <dbReference type="ChEBI" id="CHEBI:57476"/>
        <dbReference type="ChEBI" id="CHEBI:57716"/>
        <dbReference type="EC" id="2.3.1.31"/>
    </reaction>
</comment>
<organism evidence="10 11">
    <name type="scientific">Alkalibaculum sporogenes</name>
    <dbReference type="NCBI Taxonomy" id="2655001"/>
    <lineage>
        <taxon>Bacteria</taxon>
        <taxon>Bacillati</taxon>
        <taxon>Bacillota</taxon>
        <taxon>Clostridia</taxon>
        <taxon>Eubacteriales</taxon>
        <taxon>Eubacteriaceae</taxon>
        <taxon>Alkalibaculum</taxon>
    </lineage>
</organism>
<dbReference type="PANTHER" id="PTHR20919:SF0">
    <property type="entry name" value="HOMOSERINE O-SUCCINYLTRANSFERASE"/>
    <property type="match status" value="1"/>
</dbReference>
<sequence>MPIRIPNNLPAASILAEESIFVMDENRATNQDIRPLKIAILNLMPTKIVTETQLMRLLSNTPIQVDAVLLHPKSHVAKNTSQEHLINFYQTFDDIKNQKFDGLVITGAPVELMPFEEVDYWDELKEIMDWSLTNVFSTMHICWGAQAGLYHHYGVQKYPVNEKVFGVYKHTISKKNTMLLRGFDDEFYAPHSRYTDIKEEDVKHIKGLDIVSKSNEAGLYIVKSKDHKSVFVMGHPEYDGLTLKAEYDRDIAKGINIRVPVNYYPSNDPTSEPINRWRAHANLIFYNWLNYYVYQETPYDLNEIGAN</sequence>
<dbReference type="PIRSF" id="PIRSF000450">
    <property type="entry name" value="H_ser_succinyltr"/>
    <property type="match status" value="1"/>
</dbReference>
<comment type="similarity">
    <text evidence="8">Belongs to the MetA family.</text>
</comment>
<comment type="subcellular location">
    <subcellularLocation>
        <location evidence="1 8">Cytoplasm</location>
    </subcellularLocation>
</comment>
<dbReference type="GO" id="GO:0005737">
    <property type="term" value="C:cytoplasm"/>
    <property type="evidence" value="ECO:0007669"/>
    <property type="project" value="UniProtKB-SubCell"/>
</dbReference>
<evidence type="ECO:0000256" key="7">
    <source>
        <dbReference type="ARBA" id="ARBA00049043"/>
    </source>
</evidence>
<feature type="binding site" evidence="8">
    <location>
        <position position="163"/>
    </location>
    <ligand>
        <name>substrate</name>
    </ligand>
</feature>
<feature type="site" description="Important for substrate specificity" evidence="8">
    <location>
        <position position="192"/>
    </location>
</feature>
<proteinExistence type="inferred from homology"/>
<comment type="function">
    <text evidence="8">Transfers an acetyl group from acetyl-CoA to L-homoserine, forming acetyl-L-homoserine.</text>
</comment>
<feature type="active site" evidence="8">
    <location>
        <position position="237"/>
    </location>
</feature>
<dbReference type="GO" id="GO:0008899">
    <property type="term" value="F:homoserine O-succinyltransferase activity"/>
    <property type="evidence" value="ECO:0007669"/>
    <property type="project" value="UniProtKB-UniRule"/>
</dbReference>
<evidence type="ECO:0000256" key="3">
    <source>
        <dbReference type="ARBA" id="ARBA00022605"/>
    </source>
</evidence>
<evidence type="ECO:0000256" key="8">
    <source>
        <dbReference type="HAMAP-Rule" id="MF_00295"/>
    </source>
</evidence>
<evidence type="ECO:0000313" key="11">
    <source>
        <dbReference type="Proteomes" id="UP000440004"/>
    </source>
</evidence>
<feature type="site" description="Important for acyl-CoA specificity" evidence="8">
    <location>
        <position position="111"/>
    </location>
</feature>
<keyword evidence="4 8" id="KW-0808">Transferase</keyword>
<evidence type="ECO:0000256" key="5">
    <source>
        <dbReference type="ARBA" id="ARBA00023167"/>
    </source>
</evidence>
<dbReference type="GO" id="GO:0019281">
    <property type="term" value="P:L-methionine biosynthetic process from homoserine via O-succinyl-L-homoserine and cystathionine"/>
    <property type="evidence" value="ECO:0007669"/>
    <property type="project" value="InterPro"/>
</dbReference>